<comment type="similarity">
    <text evidence="1 7">Belongs to the glycosyltransferase 37 family.</text>
</comment>
<dbReference type="Pfam" id="PF03254">
    <property type="entry name" value="XG_FTase"/>
    <property type="match status" value="1"/>
</dbReference>
<name>A0ABD1Q4K1_9LAMI</name>
<comment type="caution">
    <text evidence="9">The sequence shown here is derived from an EMBL/GenBank/DDBJ whole genome shotgun (WGS) entry which is preliminary data.</text>
</comment>
<dbReference type="GO" id="GO:0071555">
    <property type="term" value="P:cell wall organization"/>
    <property type="evidence" value="ECO:0007669"/>
    <property type="project" value="UniProtKB-UniRule"/>
</dbReference>
<evidence type="ECO:0000313" key="9">
    <source>
        <dbReference type="EMBL" id="KAL2471118.1"/>
    </source>
</evidence>
<feature type="signal peptide" evidence="8">
    <location>
        <begin position="1"/>
        <end position="19"/>
    </location>
</feature>
<comment type="function">
    <text evidence="7">May be involved in cell wall biosynthesis.</text>
</comment>
<evidence type="ECO:0000256" key="8">
    <source>
        <dbReference type="SAM" id="SignalP"/>
    </source>
</evidence>
<dbReference type="AlphaFoldDB" id="A0ABD1Q4K1"/>
<evidence type="ECO:0000256" key="5">
    <source>
        <dbReference type="ARBA" id="ARBA00023180"/>
    </source>
</evidence>
<evidence type="ECO:0000256" key="2">
    <source>
        <dbReference type="ARBA" id="ARBA00022676"/>
    </source>
</evidence>
<organism evidence="9 10">
    <name type="scientific">Abeliophyllum distichum</name>
    <dbReference type="NCBI Taxonomy" id="126358"/>
    <lineage>
        <taxon>Eukaryota</taxon>
        <taxon>Viridiplantae</taxon>
        <taxon>Streptophyta</taxon>
        <taxon>Embryophyta</taxon>
        <taxon>Tracheophyta</taxon>
        <taxon>Spermatophyta</taxon>
        <taxon>Magnoliopsida</taxon>
        <taxon>eudicotyledons</taxon>
        <taxon>Gunneridae</taxon>
        <taxon>Pentapetalae</taxon>
        <taxon>asterids</taxon>
        <taxon>lamiids</taxon>
        <taxon>Lamiales</taxon>
        <taxon>Oleaceae</taxon>
        <taxon>Forsythieae</taxon>
        <taxon>Abeliophyllum</taxon>
    </lineage>
</organism>
<dbReference type="PANTHER" id="PTHR31889">
    <property type="entry name" value="FUCOSYLTRANSFERASE 2-RELATED"/>
    <property type="match status" value="1"/>
</dbReference>
<protein>
    <recommendedName>
        <fullName evidence="7">Fucosyltransferase</fullName>
        <ecNumber evidence="7">2.4.1.-</ecNumber>
    </recommendedName>
</protein>
<keyword evidence="10" id="KW-1185">Reference proteome</keyword>
<keyword evidence="8" id="KW-0732">Signal</keyword>
<keyword evidence="2 7" id="KW-0328">Glycosyltransferase</keyword>
<evidence type="ECO:0000256" key="1">
    <source>
        <dbReference type="ARBA" id="ARBA00010481"/>
    </source>
</evidence>
<sequence>MLTLVSAFLYALLTDRVLLIDHVIDMPDLFYKPFPEVYWLLPLDFSITRQFSSFNQKYVESYGNMLKNNLLDANGEEEVEIPSLQLSDSDDEINDGDFEFDRMHLSVSI</sequence>
<dbReference type="InterPro" id="IPR004938">
    <property type="entry name" value="XG_FTase"/>
</dbReference>
<evidence type="ECO:0000256" key="3">
    <source>
        <dbReference type="ARBA" id="ARBA00022679"/>
    </source>
</evidence>
<gene>
    <name evidence="9" type="ORF">Adt_39254</name>
</gene>
<evidence type="ECO:0000256" key="6">
    <source>
        <dbReference type="ARBA" id="ARBA00023316"/>
    </source>
</evidence>
<dbReference type="PANTHER" id="PTHR31889:SF2">
    <property type="entry name" value="FUCOSYLTRANSFERASE 3"/>
    <property type="match status" value="1"/>
</dbReference>
<dbReference type="GO" id="GO:0032580">
    <property type="term" value="C:Golgi cisterna membrane"/>
    <property type="evidence" value="ECO:0007669"/>
    <property type="project" value="UniProtKB-SubCell"/>
</dbReference>
<comment type="subcellular location">
    <subcellularLocation>
        <location evidence="7">Golgi apparatus</location>
        <location evidence="7">Golgi stack membrane</location>
        <topology evidence="7">Single-pass type II membrane protein</topology>
    </subcellularLocation>
</comment>
<keyword evidence="4 7" id="KW-0333">Golgi apparatus</keyword>
<evidence type="ECO:0000313" key="10">
    <source>
        <dbReference type="Proteomes" id="UP001604336"/>
    </source>
</evidence>
<dbReference type="EMBL" id="JBFOLK010000012">
    <property type="protein sequence ID" value="KAL2471118.1"/>
    <property type="molecule type" value="Genomic_DNA"/>
</dbReference>
<keyword evidence="5" id="KW-0325">Glycoprotein</keyword>
<dbReference type="EC" id="2.4.1.-" evidence="7"/>
<accession>A0ABD1Q4K1</accession>
<reference evidence="10" key="1">
    <citation type="submission" date="2024-07" db="EMBL/GenBank/DDBJ databases">
        <title>Two chromosome-level genome assemblies of Korean endemic species Abeliophyllum distichum and Forsythia ovata (Oleaceae).</title>
        <authorList>
            <person name="Jang H."/>
        </authorList>
    </citation>
    <scope>NUCLEOTIDE SEQUENCE [LARGE SCALE GENOMIC DNA]</scope>
</reference>
<keyword evidence="6 7" id="KW-0961">Cell wall biogenesis/degradation</keyword>
<feature type="chain" id="PRO_5044881052" description="Fucosyltransferase" evidence="8">
    <location>
        <begin position="20"/>
        <end position="109"/>
    </location>
</feature>
<evidence type="ECO:0000256" key="4">
    <source>
        <dbReference type="ARBA" id="ARBA00023034"/>
    </source>
</evidence>
<evidence type="ECO:0000256" key="7">
    <source>
        <dbReference type="RuleBase" id="RU367004"/>
    </source>
</evidence>
<keyword evidence="3 7" id="KW-0808">Transferase</keyword>
<dbReference type="GO" id="GO:0016757">
    <property type="term" value="F:glycosyltransferase activity"/>
    <property type="evidence" value="ECO:0007669"/>
    <property type="project" value="UniProtKB-KW"/>
</dbReference>
<proteinExistence type="inferred from homology"/>
<dbReference type="Proteomes" id="UP001604336">
    <property type="component" value="Unassembled WGS sequence"/>
</dbReference>